<dbReference type="Gene3D" id="2.60.220.50">
    <property type="match status" value="1"/>
</dbReference>
<evidence type="ECO:0000256" key="6">
    <source>
        <dbReference type="ARBA" id="ARBA00023157"/>
    </source>
</evidence>
<keyword evidence="7" id="KW-0325">Glycoprotein</keyword>
<dbReference type="InterPro" id="IPR017981">
    <property type="entry name" value="GPCR_2-like_7TM"/>
</dbReference>
<dbReference type="InterPro" id="IPR013783">
    <property type="entry name" value="Ig-like_fold"/>
</dbReference>
<dbReference type="SMART" id="SM00409">
    <property type="entry name" value="IG"/>
    <property type="match status" value="2"/>
</dbReference>
<evidence type="ECO:0000256" key="8">
    <source>
        <dbReference type="PROSITE-ProRule" id="PRU00076"/>
    </source>
</evidence>
<feature type="domain" description="EGF-like" evidence="12">
    <location>
        <begin position="343"/>
        <end position="381"/>
    </location>
</feature>
<dbReference type="InterPro" id="IPR000832">
    <property type="entry name" value="GPCR_2_secretin-like"/>
</dbReference>
<reference evidence="16" key="1">
    <citation type="submission" date="2025-08" db="UniProtKB">
        <authorList>
            <consortium name="RefSeq"/>
        </authorList>
    </citation>
    <scope>IDENTIFICATION</scope>
</reference>
<organism evidence="15 16">
    <name type="scientific">Aplysia californica</name>
    <name type="common">California sea hare</name>
    <dbReference type="NCBI Taxonomy" id="6500"/>
    <lineage>
        <taxon>Eukaryota</taxon>
        <taxon>Metazoa</taxon>
        <taxon>Spiralia</taxon>
        <taxon>Lophotrochozoa</taxon>
        <taxon>Mollusca</taxon>
        <taxon>Gastropoda</taxon>
        <taxon>Heterobranchia</taxon>
        <taxon>Euthyneura</taxon>
        <taxon>Tectipleura</taxon>
        <taxon>Aplysiida</taxon>
        <taxon>Aplysioidea</taxon>
        <taxon>Aplysiidae</taxon>
        <taxon>Aplysia</taxon>
    </lineage>
</organism>
<evidence type="ECO:0000313" key="16">
    <source>
        <dbReference type="RefSeq" id="XP_012936986.1"/>
    </source>
</evidence>
<feature type="disulfide bond" evidence="8">
    <location>
        <begin position="308"/>
        <end position="325"/>
    </location>
</feature>
<gene>
    <name evidence="16" type="primary">LOC101854078</name>
</gene>
<sequence length="1634" mass="181409">MTTSQVSAPTTTTTTTTTTKETATPVSSSLCSAEIPLRVACYCTAPCKNSTDDLDMVNPRSSAARAMSLFNNSPSSSHLATLAHPISAASAAPQASQTLTVGSSPMLCPMTSAVSSSSPSISPPSPTSSFFKSFLFGTSQRTLRPVSYLLLLFLLTFCSNCVNANGTFTNCGGRLEGPHGTIQTPGFPRPFPVPIRCRWVIQIPQDKKLVIYFTQFFLRHSFSVTEYDANFLNPSVIVKATGNYEDDNYRSIAAYSEYVALDLAVVDFSNIHLRVEEHLMEAHGFNITYTVIPKTQTIRNNTCSAPDCTFLGHCLASADYSTFSCVCFERFHGKKCDKGPKCDPDNGLNSRCKNGGRCSYAYGSLLHVCECTEGYTGLQCEIPVVEQECPALKCSHHCEGSAEEGNQRCACDKGFRLEDDRRTCVEEEIYHVAVELPVKEQTDLDVNLDKLLDNWDKIQRQCNIILELSGLRTTREFEKDTISSSTISFRFVIEKDEVPKAAGAVKNLVRSGKFFGVLIDKENVSISTHPVMRLLGVEKADEGPSLEGQLLTLICTARGSNSLQIRWFKDGRGFNLTMTHRNAWEIRLPETIEEKQISVLNVDGVTTYDSGQFTCEITDFGRSMKRSVMLEVLPHPRVVVTPLTISAQTNTKQTFRCIAPTTPDHAQYFVYTWYKNGRSITEADDEFFEELLPAGSRLIIPRATETSNYTCQVKNKAGISSKTVYLFVAKVNASQICPNNSMEGVQWTQAFGGFYDLQICPTDASKGTLLGVDDDGAAKRRCVCGEGGCAWTQPNYAHCHSASQHLVNLHDMLMKIQLGYQEVRLMDVFDDLYEIAQQARGRMFAGDLDISAKTVHSILTTAKDFPPLVHRQFASEELTDFLNILLEEAITMTDDEKGELEVGGRILQVTELMKDLQMLKLLNLTQTPFKTIGLSLLSEKPRTRQSEQVYETDSLRKRQIRRDIEKRKAKDGFVVNVSTTTQLMVMTYSHSILPLLERGSRWRAPDETYVSDVFSYIPLQKSEGTSDKLYPVVIPHNQAVNIKDQFAIRETTICLSWEREKRESTTGLWVNNTCTVVETMTNITHCLCPLPGHFTLIMVPVNKTVLVSESTYDNLPLILACIIALVFLMPALLLYLLAWRLLCQERQAIHFNFILAVICINIICLKCLLSSEGEVSCIISKILLQLFTLASFTFILLDAIQMLFSNYSRSPESMNAGLFKFLCIGWGVPILSVIFVILMMTLSGYDSKCSTWCWWSQANHHFYSVLSFTGIVIVGFIFVFVARLMLVSQWKDEVHFRDRRRNIRDIIFSGILLFLLIADVVMGILQETNSNYSNQVVFLVINVSLSLFILVMMSLLKKPVRLLAKAQCLRIKGELFGMCDKGPNVLINPANAEQHAAEVERIHEYCDRIDRERYTSEHKRQLRFLLNSSGSSGSSGAACSVPIIDFSSSNSAVHSAAHQNCANGNLDSGISEGTESEKSSISPPQNQPAIVEEQPPLTKSVKKTDGVKHGKTTKNMSASNLRLKNKSSRKKVCASSKEAAASSSDDSSNSLFSSSAVKPVIKSYVNMESGASGMAKDNAGAIPKKRIRASALSETELKNGCETLPLTVKVVEPTESNETSAYPDDVQAERECML</sequence>
<dbReference type="SMART" id="SM00181">
    <property type="entry name" value="EGF"/>
    <property type="match status" value="3"/>
</dbReference>
<dbReference type="SUPFAM" id="SSF49854">
    <property type="entry name" value="Spermadhesin, CUB domain"/>
    <property type="match status" value="1"/>
</dbReference>
<feature type="domain" description="G-protein coupled receptors family 2 profile 2" evidence="13">
    <location>
        <begin position="1113"/>
        <end position="1357"/>
    </location>
</feature>
<evidence type="ECO:0000259" key="11">
    <source>
        <dbReference type="PROSITE" id="PS01180"/>
    </source>
</evidence>
<dbReference type="CDD" id="cd00096">
    <property type="entry name" value="Ig"/>
    <property type="match status" value="1"/>
</dbReference>
<evidence type="ECO:0000259" key="12">
    <source>
        <dbReference type="PROSITE" id="PS50026"/>
    </source>
</evidence>
<dbReference type="InterPro" id="IPR036179">
    <property type="entry name" value="Ig-like_dom_sf"/>
</dbReference>
<dbReference type="InterPro" id="IPR046338">
    <property type="entry name" value="GAIN_dom_sf"/>
</dbReference>
<evidence type="ECO:0000256" key="2">
    <source>
        <dbReference type="ARBA" id="ARBA00007343"/>
    </source>
</evidence>
<dbReference type="PROSITE" id="PS01186">
    <property type="entry name" value="EGF_2"/>
    <property type="match status" value="1"/>
</dbReference>
<feature type="domain" description="EGF-like" evidence="12">
    <location>
        <begin position="299"/>
        <end position="337"/>
    </location>
</feature>
<dbReference type="InterPro" id="IPR003599">
    <property type="entry name" value="Ig_sub"/>
</dbReference>
<dbReference type="SUPFAM" id="SSF48726">
    <property type="entry name" value="Immunoglobulin"/>
    <property type="match status" value="2"/>
</dbReference>
<feature type="transmembrane region" description="Helical" evidence="10">
    <location>
        <begin position="1262"/>
        <end position="1286"/>
    </location>
</feature>
<evidence type="ECO:0000256" key="1">
    <source>
        <dbReference type="ARBA" id="ARBA00004141"/>
    </source>
</evidence>
<feature type="transmembrane region" description="Helical" evidence="10">
    <location>
        <begin position="1183"/>
        <end position="1205"/>
    </location>
</feature>
<evidence type="ECO:0000256" key="7">
    <source>
        <dbReference type="ARBA" id="ARBA00023180"/>
    </source>
</evidence>
<comment type="similarity">
    <text evidence="2">Belongs to the G-protein coupled receptor 2 family. Adhesion G-protein coupled receptor (ADGR) subfamily.</text>
</comment>
<feature type="region of interest" description="Disordered" evidence="9">
    <location>
        <begin position="1464"/>
        <end position="1552"/>
    </location>
</feature>
<evidence type="ECO:0000259" key="14">
    <source>
        <dbReference type="PROSITE" id="PS50835"/>
    </source>
</evidence>
<feature type="transmembrane region" description="Helical" evidence="10">
    <location>
        <begin position="1217"/>
        <end position="1242"/>
    </location>
</feature>
<dbReference type="InterPro" id="IPR035914">
    <property type="entry name" value="Sperma_CUB_dom_sf"/>
</dbReference>
<dbReference type="CDD" id="cd00041">
    <property type="entry name" value="CUB"/>
    <property type="match status" value="1"/>
</dbReference>
<dbReference type="InterPro" id="IPR000859">
    <property type="entry name" value="CUB_dom"/>
</dbReference>
<evidence type="ECO:0000313" key="15">
    <source>
        <dbReference type="Proteomes" id="UP000694888"/>
    </source>
</evidence>
<dbReference type="PROSITE" id="PS01180">
    <property type="entry name" value="CUB"/>
    <property type="match status" value="1"/>
</dbReference>
<dbReference type="Gene3D" id="2.10.25.10">
    <property type="entry name" value="Laminin"/>
    <property type="match status" value="2"/>
</dbReference>
<dbReference type="InterPro" id="IPR051587">
    <property type="entry name" value="Adhesion_GPCR"/>
</dbReference>
<dbReference type="Gene3D" id="2.60.40.10">
    <property type="entry name" value="Immunoglobulins"/>
    <property type="match status" value="2"/>
</dbReference>
<feature type="compositionally biased region" description="Basic residues" evidence="9">
    <location>
        <begin position="1523"/>
        <end position="1532"/>
    </location>
</feature>
<feature type="transmembrane region" description="Helical" evidence="10">
    <location>
        <begin position="1115"/>
        <end position="1137"/>
    </location>
</feature>
<dbReference type="Pfam" id="PF13927">
    <property type="entry name" value="Ig_3"/>
    <property type="match status" value="1"/>
</dbReference>
<keyword evidence="6 8" id="KW-1015">Disulfide bond</keyword>
<feature type="compositionally biased region" description="Polar residues" evidence="9">
    <location>
        <begin position="1513"/>
        <end position="1522"/>
    </location>
</feature>
<feature type="compositionally biased region" description="Low complexity" evidence="9">
    <location>
        <begin position="1534"/>
        <end position="1552"/>
    </location>
</feature>
<dbReference type="Pfam" id="PF00431">
    <property type="entry name" value="CUB"/>
    <property type="match status" value="1"/>
</dbReference>
<dbReference type="PANTHER" id="PTHR45813:SF8">
    <property type="entry name" value="IG-LIKE DOMAIN-CONTAINING PROTEIN"/>
    <property type="match status" value="1"/>
</dbReference>
<keyword evidence="15" id="KW-1185">Reference proteome</keyword>
<dbReference type="PANTHER" id="PTHR45813">
    <property type="entry name" value="IG-LIKE DOMAIN-CONTAINING PROTEIN"/>
    <property type="match status" value="1"/>
</dbReference>
<evidence type="ECO:0000256" key="4">
    <source>
        <dbReference type="ARBA" id="ARBA00022989"/>
    </source>
</evidence>
<evidence type="ECO:0000259" key="13">
    <source>
        <dbReference type="PROSITE" id="PS50261"/>
    </source>
</evidence>
<dbReference type="PROSITE" id="PS50835">
    <property type="entry name" value="IG_LIKE"/>
    <property type="match status" value="2"/>
</dbReference>
<evidence type="ECO:0000256" key="5">
    <source>
        <dbReference type="ARBA" id="ARBA00023136"/>
    </source>
</evidence>
<dbReference type="InterPro" id="IPR000742">
    <property type="entry name" value="EGF"/>
</dbReference>
<feature type="disulfide bond" evidence="8">
    <location>
        <begin position="327"/>
        <end position="336"/>
    </location>
</feature>
<dbReference type="RefSeq" id="XP_012936986.1">
    <property type="nucleotide sequence ID" value="XM_013081532.2"/>
</dbReference>
<dbReference type="Proteomes" id="UP000694888">
    <property type="component" value="Unplaced"/>
</dbReference>
<feature type="disulfide bond" evidence="8">
    <location>
        <begin position="352"/>
        <end position="369"/>
    </location>
</feature>
<dbReference type="PROSITE" id="PS00022">
    <property type="entry name" value="EGF_1"/>
    <property type="match status" value="2"/>
</dbReference>
<keyword evidence="4 10" id="KW-1133">Transmembrane helix</keyword>
<dbReference type="PROSITE" id="PS50261">
    <property type="entry name" value="G_PROTEIN_RECEP_F2_4"/>
    <property type="match status" value="1"/>
</dbReference>
<feature type="region of interest" description="Disordered" evidence="9">
    <location>
        <begin position="1"/>
        <end position="25"/>
    </location>
</feature>
<evidence type="ECO:0000256" key="3">
    <source>
        <dbReference type="ARBA" id="ARBA00022692"/>
    </source>
</evidence>
<dbReference type="SUPFAM" id="SSF57196">
    <property type="entry name" value="EGF/Laminin"/>
    <property type="match status" value="1"/>
</dbReference>
<protein>
    <submittedName>
        <fullName evidence="16">Uncharacterized protein LOC101854078</fullName>
    </submittedName>
</protein>
<keyword evidence="3 10" id="KW-0812">Transmembrane</keyword>
<accession>A0ABM0ZY89</accession>
<comment type="subcellular location">
    <subcellularLocation>
        <location evidence="1">Membrane</location>
        <topology evidence="1">Multi-pass membrane protein</topology>
    </subcellularLocation>
</comment>
<keyword evidence="8" id="KW-0245">EGF-like domain</keyword>
<feature type="transmembrane region" description="Helical" evidence="10">
    <location>
        <begin position="1306"/>
        <end position="1325"/>
    </location>
</feature>
<proteinExistence type="inferred from homology"/>
<dbReference type="CDD" id="cd00054">
    <property type="entry name" value="EGF_CA"/>
    <property type="match status" value="1"/>
</dbReference>
<feature type="transmembrane region" description="Helical" evidence="10">
    <location>
        <begin position="1337"/>
        <end position="1356"/>
    </location>
</feature>
<dbReference type="GeneID" id="101854078"/>
<feature type="disulfide bond" evidence="8">
    <location>
        <begin position="371"/>
        <end position="380"/>
    </location>
</feature>
<dbReference type="SMART" id="SM00042">
    <property type="entry name" value="CUB"/>
    <property type="match status" value="1"/>
</dbReference>
<dbReference type="Gene3D" id="1.20.1070.10">
    <property type="entry name" value="Rhodopsin 7-helix transmembrane proteins"/>
    <property type="match status" value="1"/>
</dbReference>
<feature type="domain" description="CUB" evidence="11">
    <location>
        <begin position="171"/>
        <end position="292"/>
    </location>
</feature>
<feature type="domain" description="Ig-like" evidence="14">
    <location>
        <begin position="530"/>
        <end position="631"/>
    </location>
</feature>
<dbReference type="Pfam" id="PF00002">
    <property type="entry name" value="7tm_2"/>
    <property type="match status" value="1"/>
</dbReference>
<feature type="compositionally biased region" description="Polar residues" evidence="9">
    <location>
        <begin position="1464"/>
        <end position="1488"/>
    </location>
</feature>
<comment type="caution">
    <text evidence="8">Lacks conserved residue(s) required for the propagation of feature annotation.</text>
</comment>
<evidence type="ECO:0000256" key="9">
    <source>
        <dbReference type="SAM" id="MobiDB-lite"/>
    </source>
</evidence>
<feature type="domain" description="Ig-like" evidence="14">
    <location>
        <begin position="636"/>
        <end position="725"/>
    </location>
</feature>
<dbReference type="PROSITE" id="PS50026">
    <property type="entry name" value="EGF_3"/>
    <property type="match status" value="2"/>
</dbReference>
<feature type="transmembrane region" description="Helical" evidence="10">
    <location>
        <begin position="1149"/>
        <end position="1171"/>
    </location>
</feature>
<keyword evidence="5 10" id="KW-0472">Membrane</keyword>
<evidence type="ECO:0000256" key="10">
    <source>
        <dbReference type="SAM" id="Phobius"/>
    </source>
</evidence>
<dbReference type="InterPro" id="IPR007110">
    <property type="entry name" value="Ig-like_dom"/>
</dbReference>
<name>A0ABM0ZY89_APLCA</name>
<dbReference type="Gene3D" id="2.60.120.290">
    <property type="entry name" value="Spermadhesin, CUB domain"/>
    <property type="match status" value="1"/>
</dbReference>